<reference evidence="1 2" key="1">
    <citation type="journal article" date="2021" name="Commun. Biol.">
        <title>The genome of Shorea leprosula (Dipterocarpaceae) highlights the ecological relevance of drought in aseasonal tropical rainforests.</title>
        <authorList>
            <person name="Ng K.K.S."/>
            <person name="Kobayashi M.J."/>
            <person name="Fawcett J.A."/>
            <person name="Hatakeyama M."/>
            <person name="Paape T."/>
            <person name="Ng C.H."/>
            <person name="Ang C.C."/>
            <person name="Tnah L.H."/>
            <person name="Lee C.T."/>
            <person name="Nishiyama T."/>
            <person name="Sese J."/>
            <person name="O'Brien M.J."/>
            <person name="Copetti D."/>
            <person name="Mohd Noor M.I."/>
            <person name="Ong R.C."/>
            <person name="Putra M."/>
            <person name="Sireger I.Z."/>
            <person name="Indrioko S."/>
            <person name="Kosugi Y."/>
            <person name="Izuno A."/>
            <person name="Isagi Y."/>
            <person name="Lee S.L."/>
            <person name="Shimizu K.K."/>
        </authorList>
    </citation>
    <scope>NUCLEOTIDE SEQUENCE [LARGE SCALE GENOMIC DNA]</scope>
    <source>
        <strain evidence="1">214</strain>
    </source>
</reference>
<evidence type="ECO:0000313" key="2">
    <source>
        <dbReference type="Proteomes" id="UP001054252"/>
    </source>
</evidence>
<dbReference type="EMBL" id="BPVZ01000023">
    <property type="protein sequence ID" value="GKV05223.1"/>
    <property type="molecule type" value="Genomic_DNA"/>
</dbReference>
<name>A0AAV5J193_9ROSI</name>
<gene>
    <name evidence="1" type="ORF">SLEP1_g17255</name>
</gene>
<protein>
    <submittedName>
        <fullName evidence="1">Uncharacterized protein</fullName>
    </submittedName>
</protein>
<evidence type="ECO:0000313" key="1">
    <source>
        <dbReference type="EMBL" id="GKV05223.1"/>
    </source>
</evidence>
<comment type="caution">
    <text evidence="1">The sequence shown here is derived from an EMBL/GenBank/DDBJ whole genome shotgun (WGS) entry which is preliminary data.</text>
</comment>
<proteinExistence type="predicted"/>
<organism evidence="1 2">
    <name type="scientific">Rubroshorea leprosula</name>
    <dbReference type="NCBI Taxonomy" id="152421"/>
    <lineage>
        <taxon>Eukaryota</taxon>
        <taxon>Viridiplantae</taxon>
        <taxon>Streptophyta</taxon>
        <taxon>Embryophyta</taxon>
        <taxon>Tracheophyta</taxon>
        <taxon>Spermatophyta</taxon>
        <taxon>Magnoliopsida</taxon>
        <taxon>eudicotyledons</taxon>
        <taxon>Gunneridae</taxon>
        <taxon>Pentapetalae</taxon>
        <taxon>rosids</taxon>
        <taxon>malvids</taxon>
        <taxon>Malvales</taxon>
        <taxon>Dipterocarpaceae</taxon>
        <taxon>Rubroshorea</taxon>
    </lineage>
</organism>
<keyword evidence="2" id="KW-1185">Reference proteome</keyword>
<dbReference type="Proteomes" id="UP001054252">
    <property type="component" value="Unassembled WGS sequence"/>
</dbReference>
<accession>A0AAV5J193</accession>
<sequence length="35" mass="3960">MSDHCGINFGIFWLGSGLFYQPSTWVKPSVLSDLR</sequence>
<dbReference type="AlphaFoldDB" id="A0AAV5J193"/>